<keyword evidence="4" id="KW-1185">Reference proteome</keyword>
<dbReference type="Pfam" id="PF00787">
    <property type="entry name" value="PX"/>
    <property type="match status" value="1"/>
</dbReference>
<dbReference type="EMBL" id="CAJZBQ010000002">
    <property type="protein sequence ID" value="CAG9310332.1"/>
    <property type="molecule type" value="Genomic_DNA"/>
</dbReference>
<organism evidence="3 4">
    <name type="scientific">Blepharisma stoltei</name>
    <dbReference type="NCBI Taxonomy" id="1481888"/>
    <lineage>
        <taxon>Eukaryota</taxon>
        <taxon>Sar</taxon>
        <taxon>Alveolata</taxon>
        <taxon>Ciliophora</taxon>
        <taxon>Postciliodesmatophora</taxon>
        <taxon>Heterotrichea</taxon>
        <taxon>Heterotrichida</taxon>
        <taxon>Blepharismidae</taxon>
        <taxon>Blepharisma</taxon>
    </lineage>
</organism>
<dbReference type="PROSITE" id="PS50195">
    <property type="entry name" value="PX"/>
    <property type="match status" value="1"/>
</dbReference>
<dbReference type="InterPro" id="IPR001683">
    <property type="entry name" value="PX_dom"/>
</dbReference>
<dbReference type="Gene3D" id="1.20.1270.60">
    <property type="entry name" value="Arfaptin homology (AH) domain/BAR domain"/>
    <property type="match status" value="1"/>
</dbReference>
<dbReference type="InterPro" id="IPR036871">
    <property type="entry name" value="PX_dom_sf"/>
</dbReference>
<evidence type="ECO:0000256" key="1">
    <source>
        <dbReference type="SAM" id="Coils"/>
    </source>
</evidence>
<dbReference type="Proteomes" id="UP001162131">
    <property type="component" value="Unassembled WGS sequence"/>
</dbReference>
<evidence type="ECO:0000313" key="4">
    <source>
        <dbReference type="Proteomes" id="UP001162131"/>
    </source>
</evidence>
<reference evidence="3" key="1">
    <citation type="submission" date="2021-09" db="EMBL/GenBank/DDBJ databases">
        <authorList>
            <consortium name="AG Swart"/>
            <person name="Singh M."/>
            <person name="Singh A."/>
            <person name="Seah K."/>
            <person name="Emmerich C."/>
        </authorList>
    </citation>
    <scope>NUCLEOTIDE SEQUENCE</scope>
    <source>
        <strain evidence="3">ATCC30299</strain>
    </source>
</reference>
<dbReference type="GO" id="GO:0005768">
    <property type="term" value="C:endosome"/>
    <property type="evidence" value="ECO:0007669"/>
    <property type="project" value="TreeGrafter"/>
</dbReference>
<dbReference type="SMART" id="SM00312">
    <property type="entry name" value="PX"/>
    <property type="match status" value="1"/>
</dbReference>
<feature type="coiled-coil region" evidence="1">
    <location>
        <begin position="423"/>
        <end position="450"/>
    </location>
</feature>
<feature type="domain" description="PX" evidence="2">
    <location>
        <begin position="144"/>
        <end position="255"/>
    </location>
</feature>
<protein>
    <recommendedName>
        <fullName evidence="2">PX domain-containing protein</fullName>
    </recommendedName>
</protein>
<dbReference type="InterPro" id="IPR027267">
    <property type="entry name" value="AH/BAR_dom_sf"/>
</dbReference>
<evidence type="ECO:0000313" key="3">
    <source>
        <dbReference type="EMBL" id="CAG9310332.1"/>
    </source>
</evidence>
<comment type="caution">
    <text evidence="3">The sequence shown here is derived from an EMBL/GenBank/DDBJ whole genome shotgun (WGS) entry which is preliminary data.</text>
</comment>
<dbReference type="SUPFAM" id="SSF64268">
    <property type="entry name" value="PX domain"/>
    <property type="match status" value="1"/>
</dbReference>
<dbReference type="PANTHER" id="PTHR10555:SF170">
    <property type="entry name" value="FI18122P1"/>
    <property type="match status" value="1"/>
</dbReference>
<dbReference type="PANTHER" id="PTHR10555">
    <property type="entry name" value="SORTING NEXIN"/>
    <property type="match status" value="1"/>
</dbReference>
<sequence>MDDTSHSIDQSLYMTAAAESNSFIKYMHQEIEPLNTEFIEKIIEEILSGINFENKVDSLSNGEGRNDETEIIGSLLEIELENVSNESEEKYEKLSNGNSLGSSEEKIDFLYKSNGSSKNLQNSVLRKSEAKSMSDYFKDTNEVKIFVKKATIVSEGWLGVQSYYVYSIESKWKTEQFQVTRRFRDLEWLNRILRERYKGMPIPTLPEKSILNNSNKKFLENRRIEIEMYLSILGKHPILKCCLPFKLFLQCPDETFVTEQHNLDASTNKFQYADIEDAFDQIISIFEAKLNYILIRKIEPFSKELAAVDKAISLLYEPTNQFYLAFSSLIESQNNLQANLENMSFPDSAKFERITEEISQSVKSPNEELKNLTMNLKEESLKTEALRNAIFDYKKTMKKYSEFELLINRKLNKQRYSSDPSKCEKYIKEIEFVQNEIENIEKELEMIEENIKKESIWFHAEREESFERILERITQFQKDRWLIESRIWQEKIIEG</sequence>
<accession>A0AAU9I9V7</accession>
<dbReference type="GO" id="GO:0035091">
    <property type="term" value="F:phosphatidylinositol binding"/>
    <property type="evidence" value="ECO:0007669"/>
    <property type="project" value="InterPro"/>
</dbReference>
<proteinExistence type="predicted"/>
<keyword evidence="1" id="KW-0175">Coiled coil</keyword>
<name>A0AAU9I9V7_9CILI</name>
<dbReference type="Gene3D" id="3.30.1520.10">
    <property type="entry name" value="Phox-like domain"/>
    <property type="match status" value="1"/>
</dbReference>
<gene>
    <name evidence="3" type="ORF">BSTOLATCC_MIC1184</name>
</gene>
<dbReference type="AlphaFoldDB" id="A0AAU9I9V7"/>
<evidence type="ECO:0000259" key="2">
    <source>
        <dbReference type="PROSITE" id="PS50195"/>
    </source>
</evidence>